<accession>A0ABQ2AUN6</accession>
<reference evidence="2" key="1">
    <citation type="journal article" date="2019" name="Int. J. Syst. Evol. Microbiol.">
        <title>The Global Catalogue of Microorganisms (GCM) 10K type strain sequencing project: providing services to taxonomists for standard genome sequencing and annotation.</title>
        <authorList>
            <consortium name="The Broad Institute Genomics Platform"/>
            <consortium name="The Broad Institute Genome Sequencing Center for Infectious Disease"/>
            <person name="Wu L."/>
            <person name="Ma J."/>
        </authorList>
    </citation>
    <scope>NUCLEOTIDE SEQUENCE [LARGE SCALE GENOMIC DNA]</scope>
    <source>
        <strain evidence="2">CGMCC 1.12778</strain>
    </source>
</reference>
<organism evidence="1 2">
    <name type="scientific">Arthrobacter liuii</name>
    <dbReference type="NCBI Taxonomy" id="1476996"/>
    <lineage>
        <taxon>Bacteria</taxon>
        <taxon>Bacillati</taxon>
        <taxon>Actinomycetota</taxon>
        <taxon>Actinomycetes</taxon>
        <taxon>Micrococcales</taxon>
        <taxon>Micrococcaceae</taxon>
        <taxon>Arthrobacter</taxon>
    </lineage>
</organism>
<evidence type="ECO:0000313" key="1">
    <source>
        <dbReference type="EMBL" id="GGH98149.1"/>
    </source>
</evidence>
<name>A0ABQ2AUN6_9MICC</name>
<gene>
    <name evidence="1" type="ORF">GCM10007170_30030</name>
</gene>
<keyword evidence="2" id="KW-1185">Reference proteome</keyword>
<evidence type="ECO:0000313" key="2">
    <source>
        <dbReference type="Proteomes" id="UP000643279"/>
    </source>
</evidence>
<protein>
    <submittedName>
        <fullName evidence="1">Uncharacterized protein</fullName>
    </submittedName>
</protein>
<dbReference type="EMBL" id="BMFW01000015">
    <property type="protein sequence ID" value="GGH98149.1"/>
    <property type="molecule type" value="Genomic_DNA"/>
</dbReference>
<sequence>MAPPKSAPSNAVSPDGVAMPVGDLAGWKQVFTEDFTSGEVPIGAFPGPAYDAKWSANYLDGTPDTAGQMYESKSGYYPSNLTWLMGRDISGAYRADLR</sequence>
<proteinExistence type="predicted"/>
<comment type="caution">
    <text evidence="1">The sequence shown here is derived from an EMBL/GenBank/DDBJ whole genome shotgun (WGS) entry which is preliminary data.</text>
</comment>
<dbReference type="Proteomes" id="UP000643279">
    <property type="component" value="Unassembled WGS sequence"/>
</dbReference>